<dbReference type="SUPFAM" id="SSF47413">
    <property type="entry name" value="lambda repressor-like DNA-binding domains"/>
    <property type="match status" value="1"/>
</dbReference>
<proteinExistence type="predicted"/>
<dbReference type="EMBL" id="CP067420">
    <property type="protein sequence ID" value="QQP90077.1"/>
    <property type="molecule type" value="Genomic_DNA"/>
</dbReference>
<keyword evidence="1" id="KW-0238">DNA-binding</keyword>
<dbReference type="CDD" id="cd00093">
    <property type="entry name" value="HTH_XRE"/>
    <property type="match status" value="1"/>
</dbReference>
<dbReference type="InterPro" id="IPR010982">
    <property type="entry name" value="Lambda_DNA-bd_dom_sf"/>
</dbReference>
<dbReference type="Gene3D" id="1.10.260.40">
    <property type="entry name" value="lambda repressor-like DNA-binding domains"/>
    <property type="match status" value="1"/>
</dbReference>
<dbReference type="RefSeq" id="WP_201076943.1">
    <property type="nucleotide sequence ID" value="NZ_CP067420.1"/>
</dbReference>
<reference evidence="3" key="1">
    <citation type="submission" date="2021-02" db="EMBL/GenBank/DDBJ databases">
        <title>Skermanella TT6 skin isolate.</title>
        <authorList>
            <person name="Lee K."/>
            <person name="Ganzorig M."/>
        </authorList>
    </citation>
    <scope>NUCLEOTIDE SEQUENCE</scope>
    <source>
        <strain evidence="3">TT6</strain>
    </source>
</reference>
<dbReference type="InterPro" id="IPR001387">
    <property type="entry name" value="Cro/C1-type_HTH"/>
</dbReference>
<dbReference type="Pfam" id="PF01381">
    <property type="entry name" value="HTH_3"/>
    <property type="match status" value="1"/>
</dbReference>
<protein>
    <submittedName>
        <fullName evidence="3">HigA family addiction module antidote protein</fullName>
    </submittedName>
</protein>
<dbReference type="Proteomes" id="UP000595197">
    <property type="component" value="Chromosome"/>
</dbReference>
<evidence type="ECO:0000259" key="2">
    <source>
        <dbReference type="PROSITE" id="PS50943"/>
    </source>
</evidence>
<feature type="domain" description="HTH cro/C1-type" evidence="2">
    <location>
        <begin position="43"/>
        <end position="90"/>
    </location>
</feature>
<dbReference type="InterPro" id="IPR013430">
    <property type="entry name" value="Toxin_antidote_HigA"/>
</dbReference>
<evidence type="ECO:0000313" key="3">
    <source>
        <dbReference type="EMBL" id="QQP90077.1"/>
    </source>
</evidence>
<accession>A0ABX7BCB1</accession>
<gene>
    <name evidence="3" type="ORF">IGS68_02035</name>
</gene>
<dbReference type="PANTHER" id="PTHR36924:SF1">
    <property type="entry name" value="ANTITOXIN HIGA-1"/>
    <property type="match status" value="1"/>
</dbReference>
<keyword evidence="4" id="KW-1185">Reference proteome</keyword>
<dbReference type="PANTHER" id="PTHR36924">
    <property type="entry name" value="ANTITOXIN HIGA-1"/>
    <property type="match status" value="1"/>
</dbReference>
<name>A0ABX7BCB1_9PROT</name>
<organism evidence="3 4">
    <name type="scientific">Skermanella cutis</name>
    <dbReference type="NCBI Taxonomy" id="2775420"/>
    <lineage>
        <taxon>Bacteria</taxon>
        <taxon>Pseudomonadati</taxon>
        <taxon>Pseudomonadota</taxon>
        <taxon>Alphaproteobacteria</taxon>
        <taxon>Rhodospirillales</taxon>
        <taxon>Azospirillaceae</taxon>
        <taxon>Skermanella</taxon>
    </lineage>
</organism>
<evidence type="ECO:0000313" key="4">
    <source>
        <dbReference type="Proteomes" id="UP000595197"/>
    </source>
</evidence>
<dbReference type="NCBIfam" id="TIGR02607">
    <property type="entry name" value="antidote_HigA"/>
    <property type="match status" value="1"/>
</dbReference>
<sequence>MTLSRQDLDAGRIGLKDAIDPDGETVGPIQPGFSLRADFMEPLGISVDALARALSVSRTRMSEIVNGRRPITADTALRLSRHFGTSADFWMGLQAQYDLEVARN</sequence>
<dbReference type="SMART" id="SM00530">
    <property type="entry name" value="HTH_XRE"/>
    <property type="match status" value="1"/>
</dbReference>
<dbReference type="PROSITE" id="PS50943">
    <property type="entry name" value="HTH_CROC1"/>
    <property type="match status" value="1"/>
</dbReference>
<evidence type="ECO:0000256" key="1">
    <source>
        <dbReference type="ARBA" id="ARBA00023125"/>
    </source>
</evidence>